<gene>
    <name evidence="7" type="ORF">YP76_20375</name>
</gene>
<name>A0A0M3AN47_9SPHN</name>
<proteinExistence type="inferred from homology"/>
<evidence type="ECO:0000259" key="6">
    <source>
        <dbReference type="Pfam" id="PF22029"/>
    </source>
</evidence>
<dbReference type="Pfam" id="PF22029">
    <property type="entry name" value="PhyR_sigma2"/>
    <property type="match status" value="1"/>
</dbReference>
<dbReference type="PANTHER" id="PTHR43133">
    <property type="entry name" value="RNA POLYMERASE ECF-TYPE SIGMA FACTO"/>
    <property type="match status" value="1"/>
</dbReference>
<evidence type="ECO:0000313" key="7">
    <source>
        <dbReference type="EMBL" id="KKW90356.1"/>
    </source>
</evidence>
<evidence type="ECO:0000256" key="2">
    <source>
        <dbReference type="ARBA" id="ARBA00023015"/>
    </source>
</evidence>
<dbReference type="PATRIC" id="fig|56193.3.peg.4281"/>
<dbReference type="SUPFAM" id="SSF88659">
    <property type="entry name" value="Sigma3 and sigma4 domains of RNA polymerase sigma factors"/>
    <property type="match status" value="1"/>
</dbReference>
<keyword evidence="8" id="KW-1185">Reference proteome</keyword>
<dbReference type="InterPro" id="IPR036388">
    <property type="entry name" value="WH-like_DNA-bd_sf"/>
</dbReference>
<evidence type="ECO:0000256" key="1">
    <source>
        <dbReference type="ARBA" id="ARBA00010641"/>
    </source>
</evidence>
<dbReference type="Proteomes" id="UP000033874">
    <property type="component" value="Unassembled WGS sequence"/>
</dbReference>
<dbReference type="GO" id="GO:0003677">
    <property type="term" value="F:DNA binding"/>
    <property type="evidence" value="ECO:0007669"/>
    <property type="project" value="InterPro"/>
</dbReference>
<dbReference type="GO" id="GO:0016987">
    <property type="term" value="F:sigma factor activity"/>
    <property type="evidence" value="ECO:0007669"/>
    <property type="project" value="UniProtKB-KW"/>
</dbReference>
<keyword evidence="3" id="KW-0731">Sigma factor</keyword>
<comment type="caution">
    <text evidence="7">The sequence shown here is derived from an EMBL/GenBank/DDBJ whole genome shotgun (WGS) entry which is preliminary data.</text>
</comment>
<dbReference type="AlphaFoldDB" id="A0A0M3AN47"/>
<evidence type="ECO:0000259" key="5">
    <source>
        <dbReference type="Pfam" id="PF08281"/>
    </source>
</evidence>
<feature type="domain" description="RNA polymerase sigma factor 70 region 4 type 2" evidence="5">
    <location>
        <begin position="103"/>
        <end position="153"/>
    </location>
</feature>
<dbReference type="InterPro" id="IPR013325">
    <property type="entry name" value="RNA_pol_sigma_r2"/>
</dbReference>
<reference evidence="7 8" key="1">
    <citation type="submission" date="2015-04" db="EMBL/GenBank/DDBJ databases">
        <title>Genome sequence of aromatic hydrocarbons-degrading Sphingobium chungbukense DJ77.</title>
        <authorList>
            <person name="Kim Y.-C."/>
            <person name="Chae J.-C."/>
        </authorList>
    </citation>
    <scope>NUCLEOTIDE SEQUENCE [LARGE SCALE GENOMIC DNA]</scope>
    <source>
        <strain evidence="7 8">DJ77</strain>
    </source>
</reference>
<dbReference type="InterPro" id="IPR013324">
    <property type="entry name" value="RNA_pol_sigma_r3/r4-like"/>
</dbReference>
<dbReference type="InterPro" id="IPR013249">
    <property type="entry name" value="RNA_pol_sigma70_r4_t2"/>
</dbReference>
<dbReference type="InterPro" id="IPR014284">
    <property type="entry name" value="RNA_pol_sigma-70_dom"/>
</dbReference>
<dbReference type="GO" id="GO:0006352">
    <property type="term" value="P:DNA-templated transcription initiation"/>
    <property type="evidence" value="ECO:0007669"/>
    <property type="project" value="InterPro"/>
</dbReference>
<dbReference type="CDD" id="cd06171">
    <property type="entry name" value="Sigma70_r4"/>
    <property type="match status" value="1"/>
</dbReference>
<dbReference type="EMBL" id="LBIC01000010">
    <property type="protein sequence ID" value="KKW90356.1"/>
    <property type="molecule type" value="Genomic_DNA"/>
</dbReference>
<dbReference type="STRING" id="56193.YP76_20375"/>
<sequence length="172" mass="19600">MNDLINLLQPLVPGLRRYARALLHDAAAADDLVQDCLEHAISRWGQRRGDSVRPWLYAILHNLAVNRLKQKRRRGPHMPIEAVEEGTFAQAPRQDQALHQEDVFRAIAQLPEDQRAVLLLVSVEDLSYEEAAATLQVPIGTIMSRLSRARERLRRILDGSESRAVPHLRRVK</sequence>
<accession>A0A0M3AN47</accession>
<dbReference type="Gene3D" id="1.10.1740.10">
    <property type="match status" value="1"/>
</dbReference>
<keyword evidence="4" id="KW-0804">Transcription</keyword>
<dbReference type="InterPro" id="IPR053866">
    <property type="entry name" value="PhyR_sigma2"/>
</dbReference>
<protein>
    <submittedName>
        <fullName evidence="7">RNA polymerase sigma factor</fullName>
    </submittedName>
</protein>
<dbReference type="NCBIfam" id="TIGR02937">
    <property type="entry name" value="sigma70-ECF"/>
    <property type="match status" value="1"/>
</dbReference>
<evidence type="ECO:0000313" key="8">
    <source>
        <dbReference type="Proteomes" id="UP000033874"/>
    </source>
</evidence>
<dbReference type="Pfam" id="PF08281">
    <property type="entry name" value="Sigma70_r4_2"/>
    <property type="match status" value="1"/>
</dbReference>
<dbReference type="SUPFAM" id="SSF88946">
    <property type="entry name" value="Sigma2 domain of RNA polymerase sigma factors"/>
    <property type="match status" value="1"/>
</dbReference>
<comment type="similarity">
    <text evidence="1">Belongs to the sigma-70 factor family. ECF subfamily.</text>
</comment>
<dbReference type="InterPro" id="IPR039425">
    <property type="entry name" value="RNA_pol_sigma-70-like"/>
</dbReference>
<evidence type="ECO:0000256" key="3">
    <source>
        <dbReference type="ARBA" id="ARBA00023082"/>
    </source>
</evidence>
<feature type="domain" description="PhyR sigma2" evidence="6">
    <location>
        <begin position="9"/>
        <end position="61"/>
    </location>
</feature>
<evidence type="ECO:0000256" key="4">
    <source>
        <dbReference type="ARBA" id="ARBA00023163"/>
    </source>
</evidence>
<dbReference type="PANTHER" id="PTHR43133:SF25">
    <property type="entry name" value="RNA POLYMERASE SIGMA FACTOR RFAY-RELATED"/>
    <property type="match status" value="1"/>
</dbReference>
<keyword evidence="2" id="KW-0805">Transcription regulation</keyword>
<dbReference type="Gene3D" id="1.10.10.10">
    <property type="entry name" value="Winged helix-like DNA-binding domain superfamily/Winged helix DNA-binding domain"/>
    <property type="match status" value="1"/>
</dbReference>
<organism evidence="7 8">
    <name type="scientific">Sphingobium chungbukense</name>
    <dbReference type="NCBI Taxonomy" id="56193"/>
    <lineage>
        <taxon>Bacteria</taxon>
        <taxon>Pseudomonadati</taxon>
        <taxon>Pseudomonadota</taxon>
        <taxon>Alphaproteobacteria</taxon>
        <taxon>Sphingomonadales</taxon>
        <taxon>Sphingomonadaceae</taxon>
        <taxon>Sphingobium</taxon>
    </lineage>
</organism>